<keyword evidence="2" id="KW-1185">Reference proteome</keyword>
<protein>
    <submittedName>
        <fullName evidence="1">Uncharacterized protein</fullName>
    </submittedName>
</protein>
<dbReference type="RefSeq" id="WP_204039837.1">
    <property type="nucleotide sequence ID" value="NZ_BOOA01000007.1"/>
</dbReference>
<dbReference type="Proteomes" id="UP000640052">
    <property type="component" value="Unassembled WGS sequence"/>
</dbReference>
<accession>A0A919Q886</accession>
<comment type="caution">
    <text evidence="1">The sequence shown here is derived from an EMBL/GenBank/DDBJ whole genome shotgun (WGS) entry which is preliminary data.</text>
</comment>
<evidence type="ECO:0000313" key="1">
    <source>
        <dbReference type="EMBL" id="GIH23019.1"/>
    </source>
</evidence>
<reference evidence="1" key="1">
    <citation type="submission" date="2021-01" db="EMBL/GenBank/DDBJ databases">
        <title>Whole genome shotgun sequence of Acrocarpospora phusangensis NBRC 108782.</title>
        <authorList>
            <person name="Komaki H."/>
            <person name="Tamura T."/>
        </authorList>
    </citation>
    <scope>NUCLEOTIDE SEQUENCE</scope>
    <source>
        <strain evidence="1">NBRC 108782</strain>
    </source>
</reference>
<sequence>MTTTDTENEYVNPYSRAQEERALEIAGYTIVPDSLICPRIVAGLECQRRDCMCKSGHAVYDHARMWRDKEGNYVLTSEPYSVRGREIAAFSADVQALGLEVALFGQSFWNPGNTLLIRVTKAEEADSRRLCTIPTERGTLCLNDVLSDAEGTIAICGHHAAAVVELVNGRPQG</sequence>
<evidence type="ECO:0000313" key="2">
    <source>
        <dbReference type="Proteomes" id="UP000640052"/>
    </source>
</evidence>
<dbReference type="EMBL" id="BOOA01000007">
    <property type="protein sequence ID" value="GIH23019.1"/>
    <property type="molecule type" value="Genomic_DNA"/>
</dbReference>
<gene>
    <name evidence="1" type="ORF">Aph01nite_13290</name>
</gene>
<dbReference type="AlphaFoldDB" id="A0A919Q886"/>
<name>A0A919Q886_9ACTN</name>
<organism evidence="1 2">
    <name type="scientific">Acrocarpospora phusangensis</name>
    <dbReference type="NCBI Taxonomy" id="1070424"/>
    <lineage>
        <taxon>Bacteria</taxon>
        <taxon>Bacillati</taxon>
        <taxon>Actinomycetota</taxon>
        <taxon>Actinomycetes</taxon>
        <taxon>Streptosporangiales</taxon>
        <taxon>Streptosporangiaceae</taxon>
        <taxon>Acrocarpospora</taxon>
    </lineage>
</organism>
<proteinExistence type="predicted"/>